<evidence type="ECO:0000313" key="2">
    <source>
        <dbReference type="Proteomes" id="UP000243884"/>
    </source>
</evidence>
<accession>A0A1W1Z1S9</accession>
<gene>
    <name evidence="1" type="ORF">SAMN04487984_1049</name>
</gene>
<evidence type="ECO:0008006" key="3">
    <source>
        <dbReference type="Google" id="ProtNLM"/>
    </source>
</evidence>
<keyword evidence="2" id="KW-1185">Reference proteome</keyword>
<dbReference type="RefSeq" id="WP_084099176.1">
    <property type="nucleotide sequence ID" value="NZ_FWXK01000005.1"/>
</dbReference>
<dbReference type="EMBL" id="FWXK01000005">
    <property type="protein sequence ID" value="SMC42410.1"/>
    <property type="molecule type" value="Genomic_DNA"/>
</dbReference>
<organism evidence="1 2">
    <name type="scientific">Aerococcus suis</name>
    <dbReference type="NCBI Taxonomy" id="371602"/>
    <lineage>
        <taxon>Bacteria</taxon>
        <taxon>Bacillati</taxon>
        <taxon>Bacillota</taxon>
        <taxon>Bacilli</taxon>
        <taxon>Lactobacillales</taxon>
        <taxon>Aerococcaceae</taxon>
        <taxon>Aerococcus</taxon>
    </lineage>
</organism>
<protein>
    <recommendedName>
        <fullName evidence="3">TipAS antibiotic-recognition domain-containing protein</fullName>
    </recommendedName>
</protein>
<evidence type="ECO:0000313" key="1">
    <source>
        <dbReference type="EMBL" id="SMC42410.1"/>
    </source>
</evidence>
<reference evidence="2" key="1">
    <citation type="submission" date="2017-04" db="EMBL/GenBank/DDBJ databases">
        <authorList>
            <person name="Varghese N."/>
            <person name="Submissions S."/>
        </authorList>
    </citation>
    <scope>NUCLEOTIDE SEQUENCE [LARGE SCALE GENOMIC DNA]</scope>
    <source>
        <strain evidence="2">DSM 21500</strain>
    </source>
</reference>
<sequence>MQEQALIEQKEMIELKIDRINHLKKLKKSDEIEAAILEQMVKIENKNIIENIQNIINTDEIDFNDHFNKIFLMRNDNKASKLLMIKFIEYLNEVYEGYFNKKTLLELSKKYLETDAQNYFNKYGDGFNIYLSKLLIEIAEENYD</sequence>
<proteinExistence type="predicted"/>
<name>A0A1W1Z1S9_9LACT</name>
<dbReference type="AlphaFoldDB" id="A0A1W1Z1S9"/>
<dbReference type="Proteomes" id="UP000243884">
    <property type="component" value="Unassembled WGS sequence"/>
</dbReference>